<proteinExistence type="predicted"/>
<gene>
    <name evidence="2" type="ORF">G6F50_017879</name>
</gene>
<protein>
    <submittedName>
        <fullName evidence="2">Uncharacterized protein</fullName>
    </submittedName>
</protein>
<dbReference type="Proteomes" id="UP000740926">
    <property type="component" value="Unassembled WGS sequence"/>
</dbReference>
<dbReference type="EMBL" id="JAANIU010014576">
    <property type="protein sequence ID" value="KAG1529617.1"/>
    <property type="molecule type" value="Genomic_DNA"/>
</dbReference>
<sequence>MKVVALRKRNRMQHEVQPAPCLRDAIEHGFQFAFVQQVQGHQQRGVHLPRQRLHVRQGLVVQVGHGQFSAHGAKGLGASPGDGIRVGDAGDEPALAGQRKVRAHR</sequence>
<keyword evidence="3" id="KW-1185">Reference proteome</keyword>
<evidence type="ECO:0000313" key="3">
    <source>
        <dbReference type="Proteomes" id="UP000740926"/>
    </source>
</evidence>
<name>A0A9P6XNZ2_9FUNG</name>
<feature type="region of interest" description="Disordered" evidence="1">
    <location>
        <begin position="71"/>
        <end position="105"/>
    </location>
</feature>
<accession>A0A9P6XNZ2</accession>
<reference evidence="2 3" key="1">
    <citation type="journal article" date="2020" name="Microb. Genom.">
        <title>Genetic diversity of clinical and environmental Mucorales isolates obtained from an investigation of mucormycosis cases among solid organ transplant recipients.</title>
        <authorList>
            <person name="Nguyen M.H."/>
            <person name="Kaul D."/>
            <person name="Muto C."/>
            <person name="Cheng S.J."/>
            <person name="Richter R.A."/>
            <person name="Bruno V.M."/>
            <person name="Liu G."/>
            <person name="Beyhan S."/>
            <person name="Sundermann A.J."/>
            <person name="Mounaud S."/>
            <person name="Pasculle A.W."/>
            <person name="Nierman W.C."/>
            <person name="Driscoll E."/>
            <person name="Cumbie R."/>
            <person name="Clancy C.J."/>
            <person name="Dupont C.L."/>
        </authorList>
    </citation>
    <scope>NUCLEOTIDE SEQUENCE [LARGE SCALE GENOMIC DNA]</scope>
    <source>
        <strain evidence="2 3">GL24</strain>
    </source>
</reference>
<comment type="caution">
    <text evidence="2">The sequence shown here is derived from an EMBL/GenBank/DDBJ whole genome shotgun (WGS) entry which is preliminary data.</text>
</comment>
<evidence type="ECO:0000313" key="2">
    <source>
        <dbReference type="EMBL" id="KAG1529617.1"/>
    </source>
</evidence>
<dbReference type="AlphaFoldDB" id="A0A9P6XNZ2"/>
<evidence type="ECO:0000256" key="1">
    <source>
        <dbReference type="SAM" id="MobiDB-lite"/>
    </source>
</evidence>
<organism evidence="2 3">
    <name type="scientific">Rhizopus delemar</name>
    <dbReference type="NCBI Taxonomy" id="936053"/>
    <lineage>
        <taxon>Eukaryota</taxon>
        <taxon>Fungi</taxon>
        <taxon>Fungi incertae sedis</taxon>
        <taxon>Mucoromycota</taxon>
        <taxon>Mucoromycotina</taxon>
        <taxon>Mucoromycetes</taxon>
        <taxon>Mucorales</taxon>
        <taxon>Mucorineae</taxon>
        <taxon>Rhizopodaceae</taxon>
        <taxon>Rhizopus</taxon>
    </lineage>
</organism>